<evidence type="ECO:0000313" key="15">
    <source>
        <dbReference type="EMBL" id="GKX47769.1"/>
    </source>
</evidence>
<comment type="cofactor">
    <cofactor evidence="1 14">
        <name>pyridoxal 5'-phosphate</name>
        <dbReference type="ChEBI" id="CHEBI:597326"/>
    </cofactor>
</comment>
<dbReference type="InterPro" id="IPR043131">
    <property type="entry name" value="BCAT-like_N"/>
</dbReference>
<dbReference type="GO" id="GO:0005829">
    <property type="term" value="C:cytosol"/>
    <property type="evidence" value="ECO:0007669"/>
    <property type="project" value="TreeGrafter"/>
</dbReference>
<dbReference type="Proteomes" id="UP001165145">
    <property type="component" value="Unassembled WGS sequence"/>
</dbReference>
<dbReference type="InterPro" id="IPR036038">
    <property type="entry name" value="Aminotransferase-like"/>
</dbReference>
<evidence type="ECO:0000313" key="17">
    <source>
        <dbReference type="Proteomes" id="UP001058167"/>
    </source>
</evidence>
<evidence type="ECO:0000256" key="9">
    <source>
        <dbReference type="ARBA" id="ARBA00049529"/>
    </source>
</evidence>
<dbReference type="Proteomes" id="UP001058167">
    <property type="component" value="Unassembled WGS sequence"/>
</dbReference>
<evidence type="ECO:0000256" key="2">
    <source>
        <dbReference type="ARBA" id="ARBA00009320"/>
    </source>
</evidence>
<evidence type="ECO:0000256" key="10">
    <source>
        <dbReference type="ARBA" id="ARBA00054027"/>
    </source>
</evidence>
<dbReference type="EMBL" id="BRLF01000006">
    <property type="protein sequence ID" value="GKX47769.1"/>
    <property type="molecule type" value="Genomic_DNA"/>
</dbReference>
<dbReference type="GO" id="GO:0008696">
    <property type="term" value="F:4-amino-4-deoxychorismate lyase activity"/>
    <property type="evidence" value="ECO:0007669"/>
    <property type="project" value="UniProtKB-UniRule"/>
</dbReference>
<evidence type="ECO:0000256" key="3">
    <source>
        <dbReference type="ARBA" id="ARBA00011738"/>
    </source>
</evidence>
<comment type="pathway">
    <text evidence="7">Cofactor biosynthesis; tetrahydrofolate biosynthesis; 4-aminobenzoate from chorismate: step 2/2.</text>
</comment>
<comment type="function">
    <text evidence="10">Involved in the biosynthesis of p-aminobenzoate (PABA), a precursor of tetrahydrofolate. Converts 4-amino-4-deoxychorismate into 4-aminobenzoate (PABA) and pyruvate.</text>
</comment>
<dbReference type="GO" id="GO:0046656">
    <property type="term" value="P:folic acid biosynthetic process"/>
    <property type="evidence" value="ECO:0007669"/>
    <property type="project" value="UniProtKB-KW"/>
</dbReference>
<dbReference type="NCBIfam" id="TIGR03461">
    <property type="entry name" value="pabC_Proteo"/>
    <property type="match status" value="1"/>
</dbReference>
<comment type="caution">
    <text evidence="16">The sequence shown here is derived from an EMBL/GenBank/DDBJ whole genome shotgun (WGS) entry which is preliminary data.</text>
</comment>
<dbReference type="GO" id="GO:0030170">
    <property type="term" value="F:pyridoxal phosphate binding"/>
    <property type="evidence" value="ECO:0007669"/>
    <property type="project" value="InterPro"/>
</dbReference>
<evidence type="ECO:0000256" key="11">
    <source>
        <dbReference type="ARBA" id="ARBA00069174"/>
    </source>
</evidence>
<dbReference type="EC" id="4.1.3.38" evidence="8 12"/>
<accession>A0AAI9L1T1</accession>
<dbReference type="InterPro" id="IPR043132">
    <property type="entry name" value="BCAT-like_C"/>
</dbReference>
<evidence type="ECO:0000256" key="14">
    <source>
        <dbReference type="RuleBase" id="RU004516"/>
    </source>
</evidence>
<dbReference type="FunFam" id="3.20.10.10:FF:000002">
    <property type="entry name" value="D-alanine aminotransferase"/>
    <property type="match status" value="1"/>
</dbReference>
<dbReference type="PROSITE" id="PS00770">
    <property type="entry name" value="AA_TRANSFER_CLASS_4"/>
    <property type="match status" value="1"/>
</dbReference>
<dbReference type="PANTHER" id="PTHR42743">
    <property type="entry name" value="AMINO-ACID AMINOTRANSFERASE"/>
    <property type="match status" value="1"/>
</dbReference>
<evidence type="ECO:0000256" key="1">
    <source>
        <dbReference type="ARBA" id="ARBA00001933"/>
    </source>
</evidence>
<reference evidence="15" key="1">
    <citation type="submission" date="2022-06" db="EMBL/GenBank/DDBJ databases">
        <title>Draft genome sequences of Pectobacterium carotovorum subsp. carotovorum str. NBRC12380.</title>
        <authorList>
            <person name="Wakabayashi Y."/>
            <person name="Kojima K."/>
        </authorList>
    </citation>
    <scope>NUCLEOTIDE SEQUENCE</scope>
    <source>
        <strain evidence="15">NBRC 12380</strain>
    </source>
</reference>
<gene>
    <name evidence="16" type="primary">pabC</name>
    <name evidence="16" type="ORF">Pcaca03_26570</name>
    <name evidence="15" type="ORF">SOASR016_25210</name>
</gene>
<dbReference type="EMBL" id="BSRL01000006">
    <property type="protein sequence ID" value="GLV70213.1"/>
    <property type="molecule type" value="Genomic_DNA"/>
</dbReference>
<evidence type="ECO:0000256" key="8">
    <source>
        <dbReference type="ARBA" id="ARBA00035676"/>
    </source>
</evidence>
<protein>
    <recommendedName>
        <fullName evidence="11 12">Aminodeoxychorismate lyase</fullName>
        <ecNumber evidence="8 12">4.1.3.38</ecNumber>
    </recommendedName>
</protein>
<evidence type="ECO:0000256" key="5">
    <source>
        <dbReference type="ARBA" id="ARBA00022909"/>
    </source>
</evidence>
<evidence type="ECO:0000256" key="13">
    <source>
        <dbReference type="RuleBase" id="RU004106"/>
    </source>
</evidence>
<evidence type="ECO:0000313" key="18">
    <source>
        <dbReference type="Proteomes" id="UP001165145"/>
    </source>
</evidence>
<dbReference type="AlphaFoldDB" id="A0AAI9L1T1"/>
<dbReference type="Gene3D" id="3.20.10.10">
    <property type="entry name" value="D-amino Acid Aminotransferase, subunit A, domain 2"/>
    <property type="match status" value="1"/>
</dbReference>
<dbReference type="CDD" id="cd01559">
    <property type="entry name" value="ADCL_like"/>
    <property type="match status" value="1"/>
</dbReference>
<name>A0AAI9L1T1_PECCC</name>
<evidence type="ECO:0000256" key="4">
    <source>
        <dbReference type="ARBA" id="ARBA00022898"/>
    </source>
</evidence>
<comment type="similarity">
    <text evidence="2 13">Belongs to the class-IV pyridoxal-phosphate-dependent aminotransferase family.</text>
</comment>
<proteinExistence type="inferred from homology"/>
<evidence type="ECO:0000256" key="12">
    <source>
        <dbReference type="NCBIfam" id="TIGR03461"/>
    </source>
</evidence>
<dbReference type="Gene3D" id="3.30.470.10">
    <property type="match status" value="1"/>
</dbReference>
<dbReference type="InterPro" id="IPR018300">
    <property type="entry name" value="Aminotrans_IV_CS"/>
</dbReference>
<keyword evidence="5" id="KW-0289">Folate biosynthesis</keyword>
<dbReference type="PANTHER" id="PTHR42743:SF2">
    <property type="entry name" value="AMINODEOXYCHORISMATE LYASE"/>
    <property type="match status" value="1"/>
</dbReference>
<keyword evidence="4 14" id="KW-0663">Pyridoxal phosphate</keyword>
<comment type="catalytic activity">
    <reaction evidence="9">
        <text>4-amino-4-deoxychorismate = 4-aminobenzoate + pyruvate + H(+)</text>
        <dbReference type="Rhea" id="RHEA:16201"/>
        <dbReference type="ChEBI" id="CHEBI:15361"/>
        <dbReference type="ChEBI" id="CHEBI:15378"/>
        <dbReference type="ChEBI" id="CHEBI:17836"/>
        <dbReference type="ChEBI" id="CHEBI:58406"/>
        <dbReference type="EC" id="4.1.3.38"/>
    </reaction>
</comment>
<dbReference type="GO" id="GO:0008153">
    <property type="term" value="P:4-aminobenzoate biosynthetic process"/>
    <property type="evidence" value="ECO:0007669"/>
    <property type="project" value="UniProtKB-UniRule"/>
</dbReference>
<keyword evidence="6 16" id="KW-0456">Lyase</keyword>
<evidence type="ECO:0000256" key="7">
    <source>
        <dbReference type="ARBA" id="ARBA00035633"/>
    </source>
</evidence>
<dbReference type="SUPFAM" id="SSF56752">
    <property type="entry name" value="D-aminoacid aminotransferase-like PLP-dependent enzymes"/>
    <property type="match status" value="1"/>
</dbReference>
<dbReference type="Pfam" id="PF01063">
    <property type="entry name" value="Aminotran_4"/>
    <property type="match status" value="1"/>
</dbReference>
<dbReference type="NCBIfam" id="NF004761">
    <property type="entry name" value="PRK06092.1"/>
    <property type="match status" value="1"/>
</dbReference>
<organism evidence="16 18">
    <name type="scientific">Pectobacterium carotovorum subsp. carotovorum</name>
    <name type="common">Erwinia carotovora subsp. carotovora</name>
    <dbReference type="NCBI Taxonomy" id="555"/>
    <lineage>
        <taxon>Bacteria</taxon>
        <taxon>Pseudomonadati</taxon>
        <taxon>Pseudomonadota</taxon>
        <taxon>Gammaproteobacteria</taxon>
        <taxon>Enterobacterales</taxon>
        <taxon>Pectobacteriaceae</taxon>
        <taxon>Pectobacterium</taxon>
    </lineage>
</organism>
<comment type="subunit">
    <text evidence="3">Homodimer.</text>
</comment>
<dbReference type="InterPro" id="IPR017824">
    <property type="entry name" value="Aminodeoxychorismate_lyase_IV"/>
</dbReference>
<dbReference type="InterPro" id="IPR001544">
    <property type="entry name" value="Aminotrans_IV"/>
</dbReference>
<keyword evidence="17" id="KW-1185">Reference proteome</keyword>
<reference evidence="16" key="2">
    <citation type="submission" date="2023-02" db="EMBL/GenBank/DDBJ databases">
        <title>Pectobacterium carotovorum subsp. carotovorum NBRC 12380.</title>
        <authorList>
            <person name="Ichikawa N."/>
            <person name="Sato H."/>
            <person name="Tonouchi N."/>
        </authorList>
    </citation>
    <scope>NUCLEOTIDE SEQUENCE</scope>
    <source>
        <strain evidence="16">NBRC 12380</strain>
    </source>
</reference>
<evidence type="ECO:0000256" key="6">
    <source>
        <dbReference type="ARBA" id="ARBA00023239"/>
    </source>
</evidence>
<evidence type="ECO:0000313" key="16">
    <source>
        <dbReference type="EMBL" id="GLV70213.1"/>
    </source>
</evidence>
<dbReference type="InterPro" id="IPR050571">
    <property type="entry name" value="Class-IV_PLP-Dep_Aminotrnsfr"/>
</dbReference>
<sequence>MMNDAELIMLWINGQLQEQLSVLDRGTQYGDGCFTTARVCDGEIVWFDRHVARLQQAATRLLFPTLDWENLIAEMKQAAVGRADGVVKVMLTRGVGGRGYSAQGCVQPTRVVMQVSYPAHYASWREQGINLNLSPVALAKNPLLAGIKHLNRLEQVLIRAHLDQTSADETLVLDTSGALVECCAANLFWRKGHRVYTPDLSQSGVDGIARQHIIALLAGSDFDLQIVSEPVAALADADEVLICNALMPIVPVNQAHVWRYHSRDLYQFLSSDC</sequence>